<dbReference type="InterPro" id="IPR018376">
    <property type="entry name" value="Enoyl-CoA_hyd/isom_CS"/>
</dbReference>
<evidence type="ECO:0000256" key="1">
    <source>
        <dbReference type="RuleBase" id="RU003707"/>
    </source>
</evidence>
<dbReference type="Pfam" id="PF00378">
    <property type="entry name" value="ECH_1"/>
    <property type="match status" value="1"/>
</dbReference>
<dbReference type="GO" id="GO:0003824">
    <property type="term" value="F:catalytic activity"/>
    <property type="evidence" value="ECO:0007669"/>
    <property type="project" value="InterPro"/>
</dbReference>
<dbReference type="PANTHER" id="PTHR43459">
    <property type="entry name" value="ENOYL-COA HYDRATASE"/>
    <property type="match status" value="1"/>
</dbReference>
<dbReference type="Gene3D" id="3.90.226.10">
    <property type="entry name" value="2-enoyl-CoA Hydratase, Chain A, domain 1"/>
    <property type="match status" value="1"/>
</dbReference>
<dbReference type="PANTHER" id="PTHR43459:SF1">
    <property type="entry name" value="EG:BACN32G11.4 PROTEIN"/>
    <property type="match status" value="1"/>
</dbReference>
<dbReference type="OrthoDB" id="9777711at2"/>
<dbReference type="RefSeq" id="WP_133901617.1">
    <property type="nucleotide sequence ID" value="NZ_SOCP01000002.1"/>
</dbReference>
<accession>A0A4R7W2V9</accession>
<dbReference type="AlphaFoldDB" id="A0A4R7W2V9"/>
<comment type="caution">
    <text evidence="2">The sequence shown here is derived from an EMBL/GenBank/DDBJ whole genome shotgun (WGS) entry which is preliminary data.</text>
</comment>
<evidence type="ECO:0000313" key="2">
    <source>
        <dbReference type="EMBL" id="TDV56368.1"/>
    </source>
</evidence>
<dbReference type="InterPro" id="IPR029045">
    <property type="entry name" value="ClpP/crotonase-like_dom_sf"/>
</dbReference>
<dbReference type="SUPFAM" id="SSF52096">
    <property type="entry name" value="ClpP/crotonase"/>
    <property type="match status" value="1"/>
</dbReference>
<sequence length="249" mass="25949">MTTIDVDIADGIATITIDSPKTRNALNPASSRQLAEACDQVEADRSVGAVIVRGGGGTFCSGAERDVLSRAGEDPADPERYDDLGAVYDAFVRVGTLPVPTIGAVQGAAVGAGVNLLLATDLRIVAKDTRIIAGFTRIGIHPGGGHFTLLGRLVGREAAAAIGLFGAEVTGERAAALGLAWEAVDAADVDARARELAASCARDPELSRRVLKSMRSELDPPGVPWPAALELERGSQMWSLRRRALKNGS</sequence>
<dbReference type="InterPro" id="IPR001753">
    <property type="entry name" value="Enoyl-CoA_hydra/iso"/>
</dbReference>
<dbReference type="EMBL" id="SOCP01000002">
    <property type="protein sequence ID" value="TDV56368.1"/>
    <property type="molecule type" value="Genomic_DNA"/>
</dbReference>
<comment type="similarity">
    <text evidence="1">Belongs to the enoyl-CoA hydratase/isomerase family.</text>
</comment>
<keyword evidence="3" id="KW-1185">Reference proteome</keyword>
<organism evidence="2 3">
    <name type="scientific">Actinophytocola oryzae</name>
    <dbReference type="NCBI Taxonomy" id="502181"/>
    <lineage>
        <taxon>Bacteria</taxon>
        <taxon>Bacillati</taxon>
        <taxon>Actinomycetota</taxon>
        <taxon>Actinomycetes</taxon>
        <taxon>Pseudonocardiales</taxon>
        <taxon>Pseudonocardiaceae</taxon>
    </lineage>
</organism>
<dbReference type="PROSITE" id="PS00166">
    <property type="entry name" value="ENOYL_COA_HYDRATASE"/>
    <property type="match status" value="1"/>
</dbReference>
<reference evidence="2 3" key="1">
    <citation type="submission" date="2019-03" db="EMBL/GenBank/DDBJ databases">
        <title>Genomic Encyclopedia of Archaeal and Bacterial Type Strains, Phase II (KMG-II): from individual species to whole genera.</title>
        <authorList>
            <person name="Goeker M."/>
        </authorList>
    </citation>
    <scope>NUCLEOTIDE SEQUENCE [LARGE SCALE GENOMIC DNA]</scope>
    <source>
        <strain evidence="2 3">DSM 45499</strain>
    </source>
</reference>
<proteinExistence type="inferred from homology"/>
<protein>
    <submittedName>
        <fullName evidence="2">Enoyl-CoA hydratase</fullName>
    </submittedName>
</protein>
<evidence type="ECO:0000313" key="3">
    <source>
        <dbReference type="Proteomes" id="UP000294927"/>
    </source>
</evidence>
<dbReference type="Proteomes" id="UP000294927">
    <property type="component" value="Unassembled WGS sequence"/>
</dbReference>
<gene>
    <name evidence="2" type="ORF">CLV71_102435</name>
</gene>
<name>A0A4R7W2V9_9PSEU</name>
<dbReference type="CDD" id="cd06558">
    <property type="entry name" value="crotonase-like"/>
    <property type="match status" value="1"/>
</dbReference>